<dbReference type="EMBL" id="BK016120">
    <property type="protein sequence ID" value="DAF96733.1"/>
    <property type="molecule type" value="Genomic_DNA"/>
</dbReference>
<name>A0A8S5UQI6_9CAUD</name>
<reference evidence="1" key="1">
    <citation type="journal article" date="2021" name="Proc. Natl. Acad. Sci. U.S.A.">
        <title>A Catalog of Tens of Thousands of Viruses from Human Metagenomes Reveals Hidden Associations with Chronic Diseases.</title>
        <authorList>
            <person name="Tisza M.J."/>
            <person name="Buck C.B."/>
        </authorList>
    </citation>
    <scope>NUCLEOTIDE SEQUENCE</scope>
    <source>
        <strain evidence="1">CtfrT39</strain>
    </source>
</reference>
<evidence type="ECO:0000313" key="1">
    <source>
        <dbReference type="EMBL" id="DAF96733.1"/>
    </source>
</evidence>
<organism evidence="1">
    <name type="scientific">Siphoviridae sp. ctfrT39</name>
    <dbReference type="NCBI Taxonomy" id="2825598"/>
    <lineage>
        <taxon>Viruses</taxon>
        <taxon>Duplodnaviria</taxon>
        <taxon>Heunggongvirae</taxon>
        <taxon>Uroviricota</taxon>
        <taxon>Caudoviricetes</taxon>
    </lineage>
</organism>
<protein>
    <submittedName>
        <fullName evidence="1">Uncharacterized protein</fullName>
    </submittedName>
</protein>
<sequence length="107" mass="11903">MISSFSLIFSEFLRFSLNFSTYLGFSSYLCNRNSAARKKGGGVIIFKKVLKNDAALPSAMDSRAFLKLRTSDGIAGDGGAKGLRLFLPFYLFTFLLLRDEPAEKDNE</sequence>
<accession>A0A8S5UQI6</accession>
<proteinExistence type="predicted"/>